<name>A0ABV4WL91_9CYAN</name>
<keyword evidence="1" id="KW-0812">Transmembrane</keyword>
<dbReference type="EMBL" id="JBHFNT010000126">
    <property type="protein sequence ID" value="MFB2835854.1"/>
    <property type="molecule type" value="Genomic_DNA"/>
</dbReference>
<feature type="domain" description="DUF4350" evidence="2">
    <location>
        <begin position="37"/>
        <end position="198"/>
    </location>
</feature>
<proteinExistence type="predicted"/>
<organism evidence="3 4">
    <name type="scientific">Floridaenema evergladense BLCC-F167</name>
    <dbReference type="NCBI Taxonomy" id="3153639"/>
    <lineage>
        <taxon>Bacteria</taxon>
        <taxon>Bacillati</taxon>
        <taxon>Cyanobacteriota</taxon>
        <taxon>Cyanophyceae</taxon>
        <taxon>Oscillatoriophycideae</taxon>
        <taxon>Aerosakkonematales</taxon>
        <taxon>Aerosakkonemataceae</taxon>
        <taxon>Floridanema</taxon>
        <taxon>Floridanema evergladense</taxon>
    </lineage>
</organism>
<feature type="transmembrane region" description="Helical" evidence="1">
    <location>
        <begin position="237"/>
        <end position="256"/>
    </location>
</feature>
<keyword evidence="1" id="KW-1133">Transmembrane helix</keyword>
<reference evidence="3 4" key="1">
    <citation type="submission" date="2024-09" db="EMBL/GenBank/DDBJ databases">
        <title>Floridaenema gen nov. (Aerosakkonemataceae, Aerosakkonematales ord. nov., Cyanobacteria) from benthic tropical and subtropical fresh waters, with the description of four new species.</title>
        <authorList>
            <person name="Moretto J.A."/>
            <person name="Berthold D.E."/>
            <person name="Lefler F.W."/>
            <person name="Huang I.-S."/>
            <person name="Laughinghouse H. IV."/>
        </authorList>
    </citation>
    <scope>NUCLEOTIDE SEQUENCE [LARGE SCALE GENOMIC DNA]</scope>
    <source>
        <strain evidence="3 4">BLCC-F167</strain>
    </source>
</reference>
<gene>
    <name evidence="3" type="ORF">ACE1CA_15095</name>
</gene>
<evidence type="ECO:0000259" key="2">
    <source>
        <dbReference type="Pfam" id="PF14258"/>
    </source>
</evidence>
<accession>A0ABV4WL91</accession>
<evidence type="ECO:0000313" key="3">
    <source>
        <dbReference type="EMBL" id="MFB2835854.1"/>
    </source>
</evidence>
<dbReference type="RefSeq" id="WP_413278258.1">
    <property type="nucleotide sequence ID" value="NZ_JBHFNT010000126.1"/>
</dbReference>
<comment type="caution">
    <text evidence="3">The sequence shown here is derived from an EMBL/GenBank/DDBJ whole genome shotgun (WGS) entry which is preliminary data.</text>
</comment>
<evidence type="ECO:0000256" key="1">
    <source>
        <dbReference type="SAM" id="Phobius"/>
    </source>
</evidence>
<protein>
    <submittedName>
        <fullName evidence="3">DUF4350 domain-containing protein</fullName>
    </submittedName>
</protein>
<keyword evidence="1" id="KW-0472">Membrane</keyword>
<dbReference type="Proteomes" id="UP001576780">
    <property type="component" value="Unassembled WGS sequence"/>
</dbReference>
<keyword evidence="4" id="KW-1185">Reference proteome</keyword>
<evidence type="ECO:0000313" key="4">
    <source>
        <dbReference type="Proteomes" id="UP001576780"/>
    </source>
</evidence>
<dbReference type="Pfam" id="PF14258">
    <property type="entry name" value="DUF4350"/>
    <property type="match status" value="1"/>
</dbReference>
<sequence length="373" mass="42435">MKLSRRNWWFLAIVLAALILITLIAAPQNTNSNIGSTYNRSPSGYGAWYAFMEKQEIPIKRWQKPLDKLPGINNNQPTDTPATLLRVNSEITESWLNSGEQKWIEKGNSLVILGIKEPVTKANFTTKQESPFGKVEISTTRRKAINQKIQQRLGDRFGAIVWEEKIGKGKVIYATTSYLGANAYQDEPGNYKLLAELVSEDSKLIWVNEYIHGYKDRETIVAENNEGWVSYLAKTPLFAAFIQLIIILLILILANLRRFGQPIKLTTPSVNNSEAYIQALAGVLEKAETREFVLDTIGKEEQLQLQKALGLGQIPVAEETLVNAWVEQTGRTAIELEQVLQIQSKKRRLSEQELLNWLEKWQQIRHSIVNFRS</sequence>
<dbReference type="InterPro" id="IPR025646">
    <property type="entry name" value="DUF4350"/>
</dbReference>